<keyword evidence="2" id="KW-1185">Reference proteome</keyword>
<dbReference type="AlphaFoldDB" id="A0AAV8W6G7"/>
<gene>
    <name evidence="1" type="ORF">NQ315_010637</name>
</gene>
<organism evidence="1 2">
    <name type="scientific">Exocentrus adspersus</name>
    <dbReference type="NCBI Taxonomy" id="1586481"/>
    <lineage>
        <taxon>Eukaryota</taxon>
        <taxon>Metazoa</taxon>
        <taxon>Ecdysozoa</taxon>
        <taxon>Arthropoda</taxon>
        <taxon>Hexapoda</taxon>
        <taxon>Insecta</taxon>
        <taxon>Pterygota</taxon>
        <taxon>Neoptera</taxon>
        <taxon>Endopterygota</taxon>
        <taxon>Coleoptera</taxon>
        <taxon>Polyphaga</taxon>
        <taxon>Cucujiformia</taxon>
        <taxon>Chrysomeloidea</taxon>
        <taxon>Cerambycidae</taxon>
        <taxon>Lamiinae</taxon>
        <taxon>Acanthocinini</taxon>
        <taxon>Exocentrus</taxon>
    </lineage>
</organism>
<name>A0AAV8W6G7_9CUCU</name>
<comment type="caution">
    <text evidence="1">The sequence shown here is derived from an EMBL/GenBank/DDBJ whole genome shotgun (WGS) entry which is preliminary data.</text>
</comment>
<evidence type="ECO:0000313" key="2">
    <source>
        <dbReference type="Proteomes" id="UP001159042"/>
    </source>
</evidence>
<sequence length="62" mass="7182">MPYLTEPHNIEILMMVGCGDRIRTQAEVARLFAEVHLELPPVSKEKSYRELGHVRDAPRQRP</sequence>
<protein>
    <submittedName>
        <fullName evidence="1">Uncharacterized protein</fullName>
    </submittedName>
</protein>
<dbReference type="Proteomes" id="UP001159042">
    <property type="component" value="Unassembled WGS sequence"/>
</dbReference>
<dbReference type="EMBL" id="JANEYG010000009">
    <property type="protein sequence ID" value="KAJ8921727.1"/>
    <property type="molecule type" value="Genomic_DNA"/>
</dbReference>
<evidence type="ECO:0000313" key="1">
    <source>
        <dbReference type="EMBL" id="KAJ8921727.1"/>
    </source>
</evidence>
<reference evidence="1 2" key="1">
    <citation type="journal article" date="2023" name="Insect Mol. Biol.">
        <title>Genome sequencing provides insights into the evolution of gene families encoding plant cell wall-degrading enzymes in longhorned beetles.</title>
        <authorList>
            <person name="Shin N.R."/>
            <person name="Okamura Y."/>
            <person name="Kirsch R."/>
            <person name="Pauchet Y."/>
        </authorList>
    </citation>
    <scope>NUCLEOTIDE SEQUENCE [LARGE SCALE GENOMIC DNA]</scope>
    <source>
        <strain evidence="1">EAD_L_NR</strain>
    </source>
</reference>
<proteinExistence type="predicted"/>
<accession>A0AAV8W6G7</accession>